<sequence>MYDKALREKALVEQEIYLILNLCYGTIRFSSWFFKGFPYRVDDTLRRGWLDNVENSHYGTRLYLTRDSGICVVSSKGNNYGIQTSTLIFIITNVHSILAWLSLVILLTFSKTILHDGGCVCLNILHPSLLIGDIHQVSAFNISFSNSKNSNVGEMEGPLAYKECLSQ</sequence>
<reference evidence="3" key="1">
    <citation type="submission" date="2014-03" db="EMBL/GenBank/DDBJ databases">
        <authorList>
            <person name="Aksoy S."/>
            <person name="Warren W."/>
            <person name="Wilson R.K."/>
        </authorList>
    </citation>
    <scope>NUCLEOTIDE SEQUENCE [LARGE SCALE GENOMIC DNA]</scope>
    <source>
        <strain evidence="3">IAEA</strain>
    </source>
</reference>
<evidence type="ECO:0000313" key="2">
    <source>
        <dbReference type="EnsemblMetazoa" id="GBRI023866-PA"/>
    </source>
</evidence>
<proteinExistence type="predicted"/>
<evidence type="ECO:0000313" key="3">
    <source>
        <dbReference type="Proteomes" id="UP000091820"/>
    </source>
</evidence>
<dbReference type="AlphaFoldDB" id="A0A1A9WLF4"/>
<organism evidence="2 3">
    <name type="scientific">Glossina brevipalpis</name>
    <dbReference type="NCBI Taxonomy" id="37001"/>
    <lineage>
        <taxon>Eukaryota</taxon>
        <taxon>Metazoa</taxon>
        <taxon>Ecdysozoa</taxon>
        <taxon>Arthropoda</taxon>
        <taxon>Hexapoda</taxon>
        <taxon>Insecta</taxon>
        <taxon>Pterygota</taxon>
        <taxon>Neoptera</taxon>
        <taxon>Endopterygota</taxon>
        <taxon>Diptera</taxon>
        <taxon>Brachycera</taxon>
        <taxon>Muscomorpha</taxon>
        <taxon>Hippoboscoidea</taxon>
        <taxon>Glossinidae</taxon>
        <taxon>Glossina</taxon>
    </lineage>
</organism>
<keyword evidence="1" id="KW-1133">Transmembrane helix</keyword>
<dbReference type="EnsemblMetazoa" id="GBRI023866-RA">
    <property type="protein sequence ID" value="GBRI023866-PA"/>
    <property type="gene ID" value="GBRI023866"/>
</dbReference>
<name>A0A1A9WLF4_9MUSC</name>
<evidence type="ECO:0000256" key="1">
    <source>
        <dbReference type="SAM" id="Phobius"/>
    </source>
</evidence>
<reference evidence="2" key="2">
    <citation type="submission" date="2020-05" db="UniProtKB">
        <authorList>
            <consortium name="EnsemblMetazoa"/>
        </authorList>
    </citation>
    <scope>IDENTIFICATION</scope>
    <source>
        <strain evidence="2">IAEA</strain>
    </source>
</reference>
<keyword evidence="1" id="KW-0812">Transmembrane</keyword>
<protein>
    <submittedName>
        <fullName evidence="2">Uncharacterized protein</fullName>
    </submittedName>
</protein>
<dbReference type="VEuPathDB" id="VectorBase:GBRI023866"/>
<keyword evidence="3" id="KW-1185">Reference proteome</keyword>
<dbReference type="Proteomes" id="UP000091820">
    <property type="component" value="Unassembled WGS sequence"/>
</dbReference>
<feature type="transmembrane region" description="Helical" evidence="1">
    <location>
        <begin position="87"/>
        <end position="109"/>
    </location>
</feature>
<keyword evidence="1" id="KW-0472">Membrane</keyword>
<accession>A0A1A9WLF4</accession>